<name>A0A679J7E0_VARPD</name>
<reference evidence="2" key="1">
    <citation type="submission" date="2019-12" db="EMBL/GenBank/DDBJ databases">
        <authorList>
            <person name="Cremers G."/>
        </authorList>
    </citation>
    <scope>NUCLEOTIDE SEQUENCE</scope>
    <source>
        <strain evidence="2">Vvax</strain>
    </source>
</reference>
<dbReference type="RefSeq" id="WP_339090376.1">
    <property type="nucleotide sequence ID" value="NZ_LR743507.1"/>
</dbReference>
<sequence>MNMGFALPARLAAGAAMLCTVAAMAQAPAAVPQFKDYPADAPHTGANHSLVLDSDFARAYRTRLREAVASGKPEFAGRYIVVRWGCGTGGCNTGAVIDAVTGHATPMPGALTSVYPLKPEFEKEDGQELIYKLSSRLLVQAGDIEGVNGDGKDVVEFHEFSRGKFNLIKRLPYGREGKSRP</sequence>
<proteinExistence type="predicted"/>
<organism evidence="2">
    <name type="scientific">Variovorax paradoxus</name>
    <dbReference type="NCBI Taxonomy" id="34073"/>
    <lineage>
        <taxon>Bacteria</taxon>
        <taxon>Pseudomonadati</taxon>
        <taxon>Pseudomonadota</taxon>
        <taxon>Betaproteobacteria</taxon>
        <taxon>Burkholderiales</taxon>
        <taxon>Comamonadaceae</taxon>
        <taxon>Variovorax</taxon>
    </lineage>
</organism>
<accession>A0A679J7E0</accession>
<dbReference type="AlphaFoldDB" id="A0A679J7E0"/>
<keyword evidence="1" id="KW-0732">Signal</keyword>
<evidence type="ECO:0000313" key="2">
    <source>
        <dbReference type="EMBL" id="CAA2104414.1"/>
    </source>
</evidence>
<protein>
    <recommendedName>
        <fullName evidence="3">Lipoprotein</fullName>
    </recommendedName>
</protein>
<gene>
    <name evidence="2" type="ORF">VVAX_02754</name>
</gene>
<evidence type="ECO:0008006" key="3">
    <source>
        <dbReference type="Google" id="ProtNLM"/>
    </source>
</evidence>
<dbReference type="EMBL" id="LR743507">
    <property type="protein sequence ID" value="CAA2104414.1"/>
    <property type="molecule type" value="Genomic_DNA"/>
</dbReference>
<evidence type="ECO:0000256" key="1">
    <source>
        <dbReference type="SAM" id="SignalP"/>
    </source>
</evidence>
<feature type="chain" id="PRO_5025621640" description="Lipoprotein" evidence="1">
    <location>
        <begin position="26"/>
        <end position="181"/>
    </location>
</feature>
<feature type="signal peptide" evidence="1">
    <location>
        <begin position="1"/>
        <end position="25"/>
    </location>
</feature>